<name>A0ABX1G7M8_9MICC</name>
<gene>
    <name evidence="1" type="ORF">HED64_16215</name>
</gene>
<evidence type="ECO:0000313" key="2">
    <source>
        <dbReference type="Proteomes" id="UP000746595"/>
    </source>
</evidence>
<reference evidence="1 2" key="1">
    <citation type="submission" date="2020-04" db="EMBL/GenBank/DDBJ databases">
        <title>Paeniglutamicibacter sp. ANT13_2, a novel actinomycete isolated from sediment in Antarctica.</title>
        <authorList>
            <person name="Sakdapetsiri C."/>
            <person name="Pinyakong O."/>
        </authorList>
    </citation>
    <scope>NUCLEOTIDE SEQUENCE [LARGE SCALE GENOMIC DNA]</scope>
    <source>
        <strain evidence="1 2">ANT13_2</strain>
    </source>
</reference>
<organism evidence="1 2">
    <name type="scientific">Paeniglutamicibacter terrestris</name>
    <dbReference type="NCBI Taxonomy" id="2723403"/>
    <lineage>
        <taxon>Bacteria</taxon>
        <taxon>Bacillati</taxon>
        <taxon>Actinomycetota</taxon>
        <taxon>Actinomycetes</taxon>
        <taxon>Micrococcales</taxon>
        <taxon>Micrococcaceae</taxon>
        <taxon>Paeniglutamicibacter</taxon>
    </lineage>
</organism>
<keyword evidence="2" id="KW-1185">Reference proteome</keyword>
<dbReference type="RefSeq" id="WP_168153031.1">
    <property type="nucleotide sequence ID" value="NZ_JAAWVT010000009.1"/>
</dbReference>
<evidence type="ECO:0000313" key="1">
    <source>
        <dbReference type="EMBL" id="NKG22244.1"/>
    </source>
</evidence>
<dbReference type="Proteomes" id="UP000746595">
    <property type="component" value="Unassembled WGS sequence"/>
</dbReference>
<comment type="caution">
    <text evidence="1">The sequence shown here is derived from an EMBL/GenBank/DDBJ whole genome shotgun (WGS) entry which is preliminary data.</text>
</comment>
<accession>A0ABX1G7M8</accession>
<sequence>MTTPMAISLDDKVDWFVLANEALDVVIESQHLFSADDLRGKVPAPAHPNWWGALFNAASAQGRIVKAGPMLSRSKSRRGGLIWQWKQVIEHEDRTP</sequence>
<proteinExistence type="predicted"/>
<protein>
    <submittedName>
        <fullName evidence="1">Uncharacterized protein</fullName>
    </submittedName>
</protein>
<dbReference type="EMBL" id="JAAWVT010000009">
    <property type="protein sequence ID" value="NKG22244.1"/>
    <property type="molecule type" value="Genomic_DNA"/>
</dbReference>